<dbReference type="Pfam" id="PF08220">
    <property type="entry name" value="HTH_DeoR"/>
    <property type="match status" value="1"/>
</dbReference>
<dbReference type="GO" id="GO:0003677">
    <property type="term" value="F:DNA binding"/>
    <property type="evidence" value="ECO:0007669"/>
    <property type="project" value="UniProtKB-KW"/>
</dbReference>
<dbReference type="InterPro" id="IPR037171">
    <property type="entry name" value="NagB/RpiA_transferase-like"/>
</dbReference>
<dbReference type="InterPro" id="IPR036390">
    <property type="entry name" value="WH_DNA-bd_sf"/>
</dbReference>
<dbReference type="PROSITE" id="PS51000">
    <property type="entry name" value="HTH_DEOR_2"/>
    <property type="match status" value="1"/>
</dbReference>
<protein>
    <submittedName>
        <fullName evidence="5">DeoR/GlpR transcriptional regulator</fullName>
    </submittedName>
</protein>
<dbReference type="SUPFAM" id="SSF100950">
    <property type="entry name" value="NagB/RpiA/CoA transferase-like"/>
    <property type="match status" value="1"/>
</dbReference>
<dbReference type="PRINTS" id="PR00037">
    <property type="entry name" value="HTHLACR"/>
</dbReference>
<evidence type="ECO:0000256" key="3">
    <source>
        <dbReference type="ARBA" id="ARBA00023163"/>
    </source>
</evidence>
<dbReference type="InterPro" id="IPR036388">
    <property type="entry name" value="WH-like_DNA-bd_sf"/>
</dbReference>
<dbReference type="InterPro" id="IPR018356">
    <property type="entry name" value="Tscrpt_reg_HTH_DeoR_CS"/>
</dbReference>
<dbReference type="SUPFAM" id="SSF46785">
    <property type="entry name" value="Winged helix' DNA-binding domain"/>
    <property type="match status" value="1"/>
</dbReference>
<dbReference type="SMART" id="SM01134">
    <property type="entry name" value="DeoRC"/>
    <property type="match status" value="1"/>
</dbReference>
<gene>
    <name evidence="5" type="ORF">HYG85_05160</name>
</gene>
<dbReference type="KEGG" id="vgu:HYG85_05160"/>
<keyword evidence="2" id="KW-0238">DNA-binding</keyword>
<dbReference type="Proteomes" id="UP000677305">
    <property type="component" value="Chromosome"/>
</dbReference>
<dbReference type="Pfam" id="PF00455">
    <property type="entry name" value="DeoRC"/>
    <property type="match status" value="1"/>
</dbReference>
<dbReference type="AlphaFoldDB" id="A0A8J8M8P7"/>
<dbReference type="RefSeq" id="WP_113671950.1">
    <property type="nucleotide sequence ID" value="NZ_CP058561.1"/>
</dbReference>
<accession>A0A8J8M8P7</accession>
<keyword evidence="6" id="KW-1185">Reference proteome</keyword>
<proteinExistence type="predicted"/>
<evidence type="ECO:0000256" key="1">
    <source>
        <dbReference type="ARBA" id="ARBA00023015"/>
    </source>
</evidence>
<sequence length="250" mass="27883">MFAIQRLDAILDLLKKDKIVQVQALAKIFNVSDVTIRKDLNLLQKKGLIIKTHGGAVLADSTKNMPLNDTQFSTLTTTNKNEKLAEYVYKFIQPGDTIFLGSGLTCTYLSKYIDINDNVSIITNNIEATKHLKDRCKTLILVGGEVVFHEKHSFTASNKINEYLASYNINKGITSCSGIDLDYGISVSTEVSKNIYTSIINKSQSWLLLADSDKFNKVAPYRIGDITKPTKIITNKLLPKYNSVDNILVI</sequence>
<evidence type="ECO:0000259" key="4">
    <source>
        <dbReference type="PROSITE" id="PS51000"/>
    </source>
</evidence>
<dbReference type="Gene3D" id="3.40.50.1360">
    <property type="match status" value="1"/>
</dbReference>
<feature type="domain" description="HTH deoR-type" evidence="4">
    <location>
        <begin position="3"/>
        <end position="58"/>
    </location>
</feature>
<dbReference type="PANTHER" id="PTHR30363">
    <property type="entry name" value="HTH-TYPE TRANSCRIPTIONAL REGULATOR SRLR-RELATED"/>
    <property type="match status" value="1"/>
</dbReference>
<evidence type="ECO:0000313" key="5">
    <source>
        <dbReference type="EMBL" id="QUH28338.1"/>
    </source>
</evidence>
<dbReference type="InterPro" id="IPR001034">
    <property type="entry name" value="DeoR_HTH"/>
</dbReference>
<evidence type="ECO:0000313" key="6">
    <source>
        <dbReference type="Proteomes" id="UP000677305"/>
    </source>
</evidence>
<evidence type="ECO:0000256" key="2">
    <source>
        <dbReference type="ARBA" id="ARBA00023125"/>
    </source>
</evidence>
<name>A0A8J8M8P7_9FIRM</name>
<dbReference type="OrthoDB" id="9797223at2"/>
<reference evidence="5 6" key="1">
    <citation type="submission" date="2020-07" db="EMBL/GenBank/DDBJ databases">
        <title>Vallitalea guaymasensis genome.</title>
        <authorList>
            <person name="Postec A."/>
        </authorList>
    </citation>
    <scope>NUCLEOTIDE SEQUENCE [LARGE SCALE GENOMIC DNA]</scope>
    <source>
        <strain evidence="5 6">Ra1766G1</strain>
    </source>
</reference>
<dbReference type="SMART" id="SM00420">
    <property type="entry name" value="HTH_DEOR"/>
    <property type="match status" value="1"/>
</dbReference>
<dbReference type="GO" id="GO:0003700">
    <property type="term" value="F:DNA-binding transcription factor activity"/>
    <property type="evidence" value="ECO:0007669"/>
    <property type="project" value="InterPro"/>
</dbReference>
<dbReference type="Gene3D" id="1.10.10.10">
    <property type="entry name" value="Winged helix-like DNA-binding domain superfamily/Winged helix DNA-binding domain"/>
    <property type="match status" value="1"/>
</dbReference>
<dbReference type="EMBL" id="CP058561">
    <property type="protein sequence ID" value="QUH28338.1"/>
    <property type="molecule type" value="Genomic_DNA"/>
</dbReference>
<dbReference type="InterPro" id="IPR050313">
    <property type="entry name" value="Carb_Metab_HTH_regulators"/>
</dbReference>
<dbReference type="PANTHER" id="PTHR30363:SF44">
    <property type="entry name" value="AGA OPERON TRANSCRIPTIONAL REPRESSOR-RELATED"/>
    <property type="match status" value="1"/>
</dbReference>
<keyword evidence="3" id="KW-0804">Transcription</keyword>
<organism evidence="5 6">
    <name type="scientific">Vallitalea guaymasensis</name>
    <dbReference type="NCBI Taxonomy" id="1185412"/>
    <lineage>
        <taxon>Bacteria</taxon>
        <taxon>Bacillati</taxon>
        <taxon>Bacillota</taxon>
        <taxon>Clostridia</taxon>
        <taxon>Lachnospirales</taxon>
        <taxon>Vallitaleaceae</taxon>
        <taxon>Vallitalea</taxon>
    </lineage>
</organism>
<dbReference type="InterPro" id="IPR014036">
    <property type="entry name" value="DeoR-like_C"/>
</dbReference>
<dbReference type="PROSITE" id="PS00894">
    <property type="entry name" value="HTH_DEOR_1"/>
    <property type="match status" value="1"/>
</dbReference>
<keyword evidence="1" id="KW-0805">Transcription regulation</keyword>